<dbReference type="InterPro" id="IPR019575">
    <property type="entry name" value="Nuop51_4Fe4S-bd"/>
</dbReference>
<feature type="domain" description="NADH-ubiquinone oxidoreductase 51kDa subunit iron-sulphur binding" evidence="4">
    <location>
        <begin position="145"/>
        <end position="190"/>
    </location>
</feature>
<sequence>SIEGFRGEPRQKPPFPTQAGLFGLPTLVNNVESLMNVPTIVLEGGDAFSAIGTEDSKGPKLFCVSGNVKDPGVYEVPFGATTGELIELAGGVDGEVAAVLIGGAAGAFITEADFGLPLTFEDTREHGIGLGSGVVLVFNTDTDLPDIVSRIAHFFAEESCGVCVPCRAGTVRQEETLLRIRTGSTDVDTELTLLSDLDHVLRDASICGLGQAASAAVQSALAIGIVGRSS</sequence>
<keyword evidence="2" id="KW-0408">Iron</keyword>
<dbReference type="GO" id="GO:0008137">
    <property type="term" value="F:NADH dehydrogenase (ubiquinone) activity"/>
    <property type="evidence" value="ECO:0007669"/>
    <property type="project" value="InterPro"/>
</dbReference>
<dbReference type="InterPro" id="IPR037225">
    <property type="entry name" value="Nuo51_FMN-bd_sf"/>
</dbReference>
<dbReference type="SUPFAM" id="SSF140490">
    <property type="entry name" value="Nqo1C-terminal domain-like"/>
    <property type="match status" value="1"/>
</dbReference>
<dbReference type="PROSITE" id="PS00645">
    <property type="entry name" value="COMPLEX1_51K_2"/>
    <property type="match status" value="1"/>
</dbReference>
<dbReference type="SUPFAM" id="SSF142984">
    <property type="entry name" value="Nqo1 middle domain-like"/>
    <property type="match status" value="1"/>
</dbReference>
<dbReference type="InterPro" id="IPR001949">
    <property type="entry name" value="NADH-UbQ_OxRdtase_51kDa_CS"/>
</dbReference>
<proteinExistence type="predicted"/>
<dbReference type="GO" id="GO:0046872">
    <property type="term" value="F:metal ion binding"/>
    <property type="evidence" value="ECO:0007669"/>
    <property type="project" value="UniProtKB-KW"/>
</dbReference>
<organism evidence="5">
    <name type="scientific">hydrothermal vent metagenome</name>
    <dbReference type="NCBI Taxonomy" id="652676"/>
    <lineage>
        <taxon>unclassified sequences</taxon>
        <taxon>metagenomes</taxon>
        <taxon>ecological metagenomes</taxon>
    </lineage>
</organism>
<evidence type="ECO:0000256" key="3">
    <source>
        <dbReference type="ARBA" id="ARBA00023014"/>
    </source>
</evidence>
<dbReference type="Gene3D" id="3.10.20.600">
    <property type="match status" value="1"/>
</dbReference>
<dbReference type="Pfam" id="PF10589">
    <property type="entry name" value="NADH_4Fe-4S"/>
    <property type="match status" value="1"/>
</dbReference>
<protein>
    <submittedName>
        <fullName evidence="5">NAD-dependent formate dehydrogenase gamma subunit</fullName>
    </submittedName>
</protein>
<evidence type="ECO:0000313" key="5">
    <source>
        <dbReference type="EMBL" id="VAV96193.1"/>
    </source>
</evidence>
<dbReference type="GO" id="GO:0010181">
    <property type="term" value="F:FMN binding"/>
    <property type="evidence" value="ECO:0007669"/>
    <property type="project" value="InterPro"/>
</dbReference>
<keyword evidence="1" id="KW-0479">Metal-binding</keyword>
<dbReference type="EMBL" id="UOEI01000171">
    <property type="protein sequence ID" value="VAV96193.1"/>
    <property type="molecule type" value="Genomic_DNA"/>
</dbReference>
<reference evidence="5" key="1">
    <citation type="submission" date="2018-06" db="EMBL/GenBank/DDBJ databases">
        <authorList>
            <person name="Zhirakovskaya E."/>
        </authorList>
    </citation>
    <scope>NUCLEOTIDE SEQUENCE</scope>
</reference>
<dbReference type="GO" id="GO:0051539">
    <property type="term" value="F:4 iron, 4 sulfur cluster binding"/>
    <property type="evidence" value="ECO:0007669"/>
    <property type="project" value="InterPro"/>
</dbReference>
<dbReference type="SMART" id="SM00928">
    <property type="entry name" value="NADH_4Fe-4S"/>
    <property type="match status" value="1"/>
</dbReference>
<dbReference type="Gene3D" id="1.20.1440.230">
    <property type="entry name" value="NADH-ubiquinone oxidoreductase 51kDa subunit, iron-sulphur binding domain"/>
    <property type="match status" value="1"/>
</dbReference>
<dbReference type="PANTHER" id="PTHR43578">
    <property type="entry name" value="NADH-QUINONE OXIDOREDUCTASE SUBUNIT F"/>
    <property type="match status" value="1"/>
</dbReference>
<keyword evidence="3" id="KW-0411">Iron-sulfur</keyword>
<name>A0A3B0SIQ0_9ZZZZ</name>
<dbReference type="InterPro" id="IPR037207">
    <property type="entry name" value="Nuop51_4Fe4S-bd_sf"/>
</dbReference>
<gene>
    <name evidence="5" type="ORF">MNBD_ACTINO01-1094</name>
</gene>
<dbReference type="Gene3D" id="3.40.50.11540">
    <property type="entry name" value="NADH-ubiquinone oxidoreductase 51kDa subunit"/>
    <property type="match status" value="1"/>
</dbReference>
<dbReference type="PANTHER" id="PTHR43578:SF3">
    <property type="entry name" value="NADH-QUINONE OXIDOREDUCTASE SUBUNIT F"/>
    <property type="match status" value="1"/>
</dbReference>
<dbReference type="Pfam" id="PF10531">
    <property type="entry name" value="SLBB"/>
    <property type="match status" value="1"/>
</dbReference>
<dbReference type="SUPFAM" id="SSF142019">
    <property type="entry name" value="Nqo1 FMN-binding domain-like"/>
    <property type="match status" value="1"/>
</dbReference>
<evidence type="ECO:0000256" key="1">
    <source>
        <dbReference type="ARBA" id="ARBA00022723"/>
    </source>
</evidence>
<feature type="non-terminal residue" evidence="5">
    <location>
        <position position="1"/>
    </location>
</feature>
<dbReference type="InterPro" id="IPR019554">
    <property type="entry name" value="Soluble_ligand-bd"/>
</dbReference>
<evidence type="ECO:0000259" key="4">
    <source>
        <dbReference type="SMART" id="SM00928"/>
    </source>
</evidence>
<accession>A0A3B0SIQ0</accession>
<dbReference type="AlphaFoldDB" id="A0A3B0SIQ0"/>
<evidence type="ECO:0000256" key="2">
    <source>
        <dbReference type="ARBA" id="ARBA00023004"/>
    </source>
</evidence>